<comment type="similarity">
    <text evidence="1 5">Belongs to the NOP53 family.</text>
</comment>
<evidence type="ECO:0000256" key="2">
    <source>
        <dbReference type="ARBA" id="ARBA00018339"/>
    </source>
</evidence>
<evidence type="ECO:0000256" key="5">
    <source>
        <dbReference type="PIRNR" id="PIRNR017302"/>
    </source>
</evidence>
<evidence type="ECO:0000256" key="6">
    <source>
        <dbReference type="SAM" id="MobiDB-lite"/>
    </source>
</evidence>
<dbReference type="EMBL" id="OZ022405">
    <property type="protein sequence ID" value="CAK9435381.1"/>
    <property type="molecule type" value="Genomic_DNA"/>
</dbReference>
<accession>A0ABP0ZDB9</accession>
<feature type="compositionally biased region" description="Basic and acidic residues" evidence="6">
    <location>
        <begin position="82"/>
        <end position="92"/>
    </location>
</feature>
<evidence type="ECO:0000313" key="7">
    <source>
        <dbReference type="EMBL" id="CAK9435381.1"/>
    </source>
</evidence>
<feature type="region of interest" description="Disordered" evidence="6">
    <location>
        <begin position="340"/>
        <end position="370"/>
    </location>
</feature>
<feature type="compositionally biased region" description="Basic residues" evidence="6">
    <location>
        <begin position="7"/>
        <end position="19"/>
    </location>
</feature>
<dbReference type="GeneID" id="92205304"/>
<keyword evidence="8" id="KW-1185">Reference proteome</keyword>
<dbReference type="Proteomes" id="UP001497383">
    <property type="component" value="Chromosome 1"/>
</dbReference>
<evidence type="ECO:0000313" key="8">
    <source>
        <dbReference type="Proteomes" id="UP001497383"/>
    </source>
</evidence>
<dbReference type="RefSeq" id="XP_066827046.1">
    <property type="nucleotide sequence ID" value="XM_066970928.1"/>
</dbReference>
<keyword evidence="3 5" id="KW-0690">Ribosome biogenesis</keyword>
<feature type="compositionally biased region" description="Basic residues" evidence="6">
    <location>
        <begin position="358"/>
        <end position="368"/>
    </location>
</feature>
<sequence>MSEIKAKRQPSRKGKKAWRKNVDIQDIESKLQDIRDEEIVKGKSHHGKEGEEGEEEEQDFVIDTTPSAKHVESTKAPKKLKTHEILTNKSKVEPLVNKRATKSSGSKVQGVKKTEMLRLLKMRGGKYRDENIALNRAGEDGLINGDEEDLWGNDSDDDDDGDASSKKKTGKFPHYNTSTAEVTKATTVPKTLREKPIQINKNDLTDKFVHAGKSYNPSLESWKDLIDQEYDIEHKRELNRQAMEEHRARVRELMVTLKDDFLSDDENDEEEEEEEEEMKTKQDSETVAETEYSLSINKPNKIKIKTKSKRNKEAKHKKRVQLEQEIKNLKKQLHDLANLDELLAKQQEQQDGEEPPAKKQRSAKRNKLFKYTPIQTPLEVKLSDELTSSLKNLKPEGNLFYDQMLNLQSSGKIESRVPVNKKRKYPKKVTEKWTYKDFK</sequence>
<feature type="compositionally biased region" description="Acidic residues" evidence="6">
    <location>
        <begin position="262"/>
        <end position="277"/>
    </location>
</feature>
<protein>
    <recommendedName>
        <fullName evidence="2 5">Ribosome biogenesis protein NOP53</fullName>
    </recommendedName>
</protein>
<feature type="region of interest" description="Disordered" evidence="6">
    <location>
        <begin position="259"/>
        <end position="319"/>
    </location>
</feature>
<comment type="function">
    <text evidence="5">May play a role in ribosome biogenesis.</text>
</comment>
<organism evidence="7 8">
    <name type="scientific">Lodderomyces beijingensis</name>
    <dbReference type="NCBI Taxonomy" id="1775926"/>
    <lineage>
        <taxon>Eukaryota</taxon>
        <taxon>Fungi</taxon>
        <taxon>Dikarya</taxon>
        <taxon>Ascomycota</taxon>
        <taxon>Saccharomycotina</taxon>
        <taxon>Pichiomycetes</taxon>
        <taxon>Debaryomycetaceae</taxon>
        <taxon>Candida/Lodderomyces clade</taxon>
        <taxon>Lodderomyces</taxon>
    </lineage>
</organism>
<reference evidence="7 8" key="1">
    <citation type="submission" date="2024-03" db="EMBL/GenBank/DDBJ databases">
        <authorList>
            <person name="Brejova B."/>
        </authorList>
    </citation>
    <scope>NUCLEOTIDE SEQUENCE [LARGE SCALE GENOMIC DNA]</scope>
    <source>
        <strain evidence="7 8">CBS 14171</strain>
    </source>
</reference>
<gene>
    <name evidence="7" type="ORF">LODBEIA_P01080</name>
</gene>
<name>A0ABP0ZDB9_9ASCO</name>
<feature type="region of interest" description="Disordered" evidence="6">
    <location>
        <begin position="34"/>
        <end position="110"/>
    </location>
</feature>
<feature type="region of interest" description="Disordered" evidence="6">
    <location>
        <begin position="1"/>
        <end position="21"/>
    </location>
</feature>
<proteinExistence type="inferred from homology"/>
<evidence type="ECO:0000256" key="4">
    <source>
        <dbReference type="ARBA" id="ARBA00023242"/>
    </source>
</evidence>
<keyword evidence="4 5" id="KW-0539">Nucleus</keyword>
<comment type="subcellular location">
    <subcellularLocation>
        <location evidence="5">Nucleus</location>
        <location evidence="5">Nucleolus</location>
    </subcellularLocation>
    <subcellularLocation>
        <location evidence="5">Nucleus</location>
        <location evidence="5">Nucleoplasm</location>
    </subcellularLocation>
</comment>
<evidence type="ECO:0000256" key="1">
    <source>
        <dbReference type="ARBA" id="ARBA00008838"/>
    </source>
</evidence>
<dbReference type="PANTHER" id="PTHR14211:SF7">
    <property type="entry name" value="RIBOSOME BIOGENESIS PROTEIN NOP53"/>
    <property type="match status" value="1"/>
</dbReference>
<feature type="compositionally biased region" description="Basic residues" evidence="6">
    <location>
        <begin position="300"/>
        <end position="319"/>
    </location>
</feature>
<dbReference type="PANTHER" id="PTHR14211">
    <property type="entry name" value="GLIOMA SUPPRESSOR CANDIDATE REGION GENE 2"/>
    <property type="match status" value="1"/>
</dbReference>
<feature type="compositionally biased region" description="Acidic residues" evidence="6">
    <location>
        <begin position="145"/>
        <end position="162"/>
    </location>
</feature>
<evidence type="ECO:0000256" key="3">
    <source>
        <dbReference type="ARBA" id="ARBA00022517"/>
    </source>
</evidence>
<dbReference type="PIRSF" id="PIRSF017302">
    <property type="entry name" value="Gltscr2"/>
    <property type="match status" value="1"/>
</dbReference>
<feature type="compositionally biased region" description="Acidic residues" evidence="6">
    <location>
        <begin position="51"/>
        <end position="60"/>
    </location>
</feature>
<feature type="region of interest" description="Disordered" evidence="6">
    <location>
        <begin position="132"/>
        <end position="178"/>
    </location>
</feature>
<dbReference type="InterPro" id="IPR011687">
    <property type="entry name" value="Nop53/GLTSCR2"/>
</dbReference>
<dbReference type="Pfam" id="PF07767">
    <property type="entry name" value="Nop53"/>
    <property type="match status" value="1"/>
</dbReference>